<dbReference type="SUPFAM" id="SSF69179">
    <property type="entry name" value="Integrin domains"/>
    <property type="match status" value="2"/>
</dbReference>
<evidence type="ECO:0000256" key="5">
    <source>
        <dbReference type="ARBA" id="ARBA00022737"/>
    </source>
</evidence>
<dbReference type="VEuPathDB" id="VectorBase:CSON004732"/>
<keyword evidence="11" id="KW-0325">Glycoprotein</keyword>
<keyword evidence="3 13" id="KW-0812">Transmembrane</keyword>
<reference evidence="15" key="1">
    <citation type="submission" date="2018-07" db="EMBL/GenBank/DDBJ databases">
        <authorList>
            <person name="Quirk P.G."/>
            <person name="Krulwich T.A."/>
        </authorList>
    </citation>
    <scope>NUCLEOTIDE SEQUENCE</scope>
</reference>
<feature type="transmembrane region" description="Helical" evidence="13">
    <location>
        <begin position="1066"/>
        <end position="1090"/>
    </location>
</feature>
<keyword evidence="9 13" id="KW-0472">Membrane</keyword>
<dbReference type="Pfam" id="PF01839">
    <property type="entry name" value="FG-GAP"/>
    <property type="match status" value="3"/>
</dbReference>
<proteinExistence type="inferred from homology"/>
<dbReference type="PANTHER" id="PTHR23220">
    <property type="entry name" value="INTEGRIN ALPHA"/>
    <property type="match status" value="1"/>
</dbReference>
<keyword evidence="10 13" id="KW-0675">Receptor</keyword>
<evidence type="ECO:0000256" key="1">
    <source>
        <dbReference type="ARBA" id="ARBA00004479"/>
    </source>
</evidence>
<evidence type="ECO:0000256" key="12">
    <source>
        <dbReference type="PROSITE-ProRule" id="PRU00803"/>
    </source>
</evidence>
<name>A0A336LX28_CULSO</name>
<dbReference type="SMART" id="SM00191">
    <property type="entry name" value="Int_alpha"/>
    <property type="match status" value="6"/>
</dbReference>
<protein>
    <submittedName>
        <fullName evidence="15">CSON004732 protein</fullName>
    </submittedName>
</protein>
<evidence type="ECO:0000256" key="13">
    <source>
        <dbReference type="RuleBase" id="RU003762"/>
    </source>
</evidence>
<dbReference type="Gene3D" id="2.60.40.1460">
    <property type="entry name" value="Integrin domains. Chain A, domain 2"/>
    <property type="match status" value="1"/>
</dbReference>
<dbReference type="GO" id="GO:0007229">
    <property type="term" value="P:integrin-mediated signaling pathway"/>
    <property type="evidence" value="ECO:0007669"/>
    <property type="project" value="UniProtKB-KW"/>
</dbReference>
<evidence type="ECO:0000256" key="7">
    <source>
        <dbReference type="ARBA" id="ARBA00022989"/>
    </source>
</evidence>
<dbReference type="InterPro" id="IPR018184">
    <property type="entry name" value="Integrin_alpha_C_CS"/>
</dbReference>
<evidence type="ECO:0000313" key="15">
    <source>
        <dbReference type="EMBL" id="SSX21531.1"/>
    </source>
</evidence>
<organism evidence="15">
    <name type="scientific">Culicoides sonorensis</name>
    <name type="common">Biting midge</name>
    <dbReference type="NCBI Taxonomy" id="179676"/>
    <lineage>
        <taxon>Eukaryota</taxon>
        <taxon>Metazoa</taxon>
        <taxon>Ecdysozoa</taxon>
        <taxon>Arthropoda</taxon>
        <taxon>Hexapoda</taxon>
        <taxon>Insecta</taxon>
        <taxon>Pterygota</taxon>
        <taxon>Neoptera</taxon>
        <taxon>Endopterygota</taxon>
        <taxon>Diptera</taxon>
        <taxon>Nematocera</taxon>
        <taxon>Chironomoidea</taxon>
        <taxon>Ceratopogonidae</taxon>
        <taxon>Ceratopogoninae</taxon>
        <taxon>Culicoides</taxon>
        <taxon>Monoculicoides</taxon>
    </lineage>
</organism>
<dbReference type="GO" id="GO:0007160">
    <property type="term" value="P:cell-matrix adhesion"/>
    <property type="evidence" value="ECO:0007669"/>
    <property type="project" value="TreeGrafter"/>
</dbReference>
<evidence type="ECO:0000256" key="11">
    <source>
        <dbReference type="ARBA" id="ARBA00023180"/>
    </source>
</evidence>
<dbReference type="Gene3D" id="1.20.5.930">
    <property type="entry name" value="Bicelle-embedded integrin alpha(iib) transmembrane segment"/>
    <property type="match status" value="1"/>
</dbReference>
<evidence type="ECO:0000256" key="10">
    <source>
        <dbReference type="ARBA" id="ARBA00023170"/>
    </source>
</evidence>
<gene>
    <name evidence="15" type="primary">CSON004732</name>
</gene>
<dbReference type="PROSITE" id="PS51470">
    <property type="entry name" value="FG_GAP"/>
    <property type="match status" value="5"/>
</dbReference>
<evidence type="ECO:0000256" key="4">
    <source>
        <dbReference type="ARBA" id="ARBA00022729"/>
    </source>
</evidence>
<keyword evidence="7 13" id="KW-1133">Transmembrane helix</keyword>
<evidence type="ECO:0000259" key="14">
    <source>
        <dbReference type="Pfam" id="PF20805"/>
    </source>
</evidence>
<evidence type="ECO:0000256" key="8">
    <source>
        <dbReference type="ARBA" id="ARBA00023037"/>
    </source>
</evidence>
<dbReference type="PANTHER" id="PTHR23220:SF83">
    <property type="entry name" value="INTEGRIN ALPHA-PS3-RELATED"/>
    <property type="match status" value="1"/>
</dbReference>
<dbReference type="AlphaFoldDB" id="A0A336LX28"/>
<feature type="repeat" description="FG-GAP" evidence="12">
    <location>
        <begin position="184"/>
        <end position="237"/>
    </location>
</feature>
<dbReference type="GO" id="GO:0007157">
    <property type="term" value="P:heterophilic cell-cell adhesion via plasma membrane cell adhesion molecules"/>
    <property type="evidence" value="ECO:0007669"/>
    <property type="project" value="UniProtKB-ARBA"/>
</dbReference>
<dbReference type="GO" id="GO:0033627">
    <property type="term" value="P:cell adhesion mediated by integrin"/>
    <property type="evidence" value="ECO:0007669"/>
    <property type="project" value="TreeGrafter"/>
</dbReference>
<keyword evidence="8 13" id="KW-0401">Integrin</keyword>
<comment type="similarity">
    <text evidence="2 13">Belongs to the integrin alpha chain family.</text>
</comment>
<evidence type="ECO:0000256" key="2">
    <source>
        <dbReference type="ARBA" id="ARBA00008054"/>
    </source>
</evidence>
<dbReference type="PROSITE" id="PS00242">
    <property type="entry name" value="INTEGRIN_ALPHA"/>
    <property type="match status" value="1"/>
</dbReference>
<keyword evidence="4" id="KW-0732">Signal</keyword>
<dbReference type="GO" id="GO:0008305">
    <property type="term" value="C:integrin complex"/>
    <property type="evidence" value="ECO:0007669"/>
    <property type="project" value="InterPro"/>
</dbReference>
<dbReference type="GO" id="GO:0005178">
    <property type="term" value="F:integrin binding"/>
    <property type="evidence" value="ECO:0007669"/>
    <property type="project" value="TreeGrafter"/>
</dbReference>
<dbReference type="SUPFAM" id="SSF69318">
    <property type="entry name" value="Integrin alpha N-terminal domain"/>
    <property type="match status" value="1"/>
</dbReference>
<dbReference type="GO" id="GO:0009897">
    <property type="term" value="C:external side of plasma membrane"/>
    <property type="evidence" value="ECO:0007669"/>
    <property type="project" value="TreeGrafter"/>
</dbReference>
<dbReference type="InterPro" id="IPR013519">
    <property type="entry name" value="Int_alpha_beta-p"/>
</dbReference>
<dbReference type="PRINTS" id="PR01185">
    <property type="entry name" value="INTEGRINA"/>
</dbReference>
<feature type="repeat" description="FG-GAP" evidence="12">
    <location>
        <begin position="323"/>
        <end position="384"/>
    </location>
</feature>
<feature type="repeat" description="FG-GAP" evidence="12">
    <location>
        <begin position="35"/>
        <end position="94"/>
    </location>
</feature>
<keyword evidence="6 13" id="KW-0130">Cell adhesion</keyword>
<dbReference type="Gene3D" id="2.60.40.1510">
    <property type="entry name" value="ntegrin, alpha v. Chain A, domain 3"/>
    <property type="match status" value="1"/>
</dbReference>
<accession>A0A336LX28</accession>
<dbReference type="InterPro" id="IPR048285">
    <property type="entry name" value="Integrin_alpha_Ig-like_2"/>
</dbReference>
<dbReference type="Pfam" id="PF20805">
    <property type="entry name" value="Integrin_A_Ig_2"/>
    <property type="match status" value="1"/>
</dbReference>
<feature type="repeat" description="FG-GAP" evidence="12">
    <location>
        <begin position="450"/>
        <end position="511"/>
    </location>
</feature>
<dbReference type="Gene3D" id="2.130.10.130">
    <property type="entry name" value="Integrin alpha, N-terminal"/>
    <property type="match status" value="1"/>
</dbReference>
<dbReference type="InterPro" id="IPR032695">
    <property type="entry name" value="Integrin_dom_sf"/>
</dbReference>
<dbReference type="OMA" id="NNGEFAY"/>
<dbReference type="InterPro" id="IPR013517">
    <property type="entry name" value="FG-GAP"/>
</dbReference>
<comment type="subcellular location">
    <subcellularLocation>
        <location evidence="1 13">Membrane</location>
        <topology evidence="1 13">Single-pass type I membrane protein</topology>
    </subcellularLocation>
</comment>
<evidence type="ECO:0000256" key="9">
    <source>
        <dbReference type="ARBA" id="ARBA00023136"/>
    </source>
</evidence>
<dbReference type="Gene3D" id="2.60.40.1530">
    <property type="entry name" value="ntegrin, alpha v. Chain A, domain 4"/>
    <property type="match status" value="1"/>
</dbReference>
<feature type="domain" description="Integrin alpha second immunoglobulin-like" evidence="14">
    <location>
        <begin position="675"/>
        <end position="798"/>
    </location>
</feature>
<keyword evidence="5" id="KW-0677">Repeat</keyword>
<evidence type="ECO:0000256" key="3">
    <source>
        <dbReference type="ARBA" id="ARBA00022692"/>
    </source>
</evidence>
<dbReference type="InterPro" id="IPR028994">
    <property type="entry name" value="Integrin_alpha_N"/>
</dbReference>
<evidence type="ECO:0000256" key="6">
    <source>
        <dbReference type="ARBA" id="ARBA00022889"/>
    </source>
</evidence>
<dbReference type="InterPro" id="IPR000413">
    <property type="entry name" value="Integrin_alpha"/>
</dbReference>
<sequence length="1125" mass="128359">MNLQQNLIIYIILMPYHIFSYNISPVPNNVFKPPNIPTFMEQQESSLFGYSLTLKKNSILIGAPKAQTHLASQRRVNETGGLYKCNFENSVCEPFIVDIYGNTVVEDTRFAYNSEKKDFQLLGYTMDGLSSDNSKFVVCAPKLKANLEHHYLLHGACYWTSSENDNAKINRIASLRARDQQVKTIEKHNVYFNMYGQQGFSVHITENSEEILMGAPGIYNWKGSVIRYRPRQKQKKNRFGQLDNKNLNNGIEYVSEIINPMFIGISEDSYLGYAVTSAYFGGGDSYRLLYAASAPQANDQVGKVFIFDFVEVQNNFVRDKTMKIYREFESQQMGEYFGYSLLAEDINNDGYPDLLIGAPMHSKNSYFESGAVYIYLNTGKLTFEQQILLTSDYLFGGRFGTSMSKLGDLNQDGYNDVAIGAPMEGNGVVYIYHGSAQGLMSKPSQKVLPSGSQIPTKFPGLMFGHSISTGVDIDSNGYNDIAIGAPYGEEVFIYKTYPIVQISATIITDKKEIGKNDTRFQTTACWRFFSSTTNITHDLGLYDSALSEFLCLMYHLQILLCDFFLLFSFHIITHKLTTEFNILLKADTKHGRAKWINNNKFYELNVTINNQVQCHEFDVAVFFNIVDIFKPIEIEMEYRLVNQLINSTKFCDKCVVLHENSVESVRTSVVFSTGCKSSMCIADLRIESSLSGSRLPYILGSTRTLAVKYDVENFGETAYLAQIKITLSNVTSFAKVPSNCKMDEDEMICDLESGNPLFSQQKSKLIVNIDTSRLSGKQLVIKAEAFSNGEEANFDDNKIINVMELIEYSEIEIQGHSSMTQFAIEDPLSDPTITHELEIINQGPSTIRDLSVMIFIPTRYLNEKKDIKVFNRSDLMVEVRYKDSLIPVTWYHENKLLEDNLNDDSSTLSPDSDLEIAEDEFDIVTSKNVELKLNDRRRRSISVELGQLQQQRHQTILDELPFNRTIHFNCKDNYVEEYSCMQIYFNVNNVQAVGKDVIKVKINYLLQLNALNQVFDEHLDIFAMQPLLMLTTNVGDNDDDKNVMTYKITEENLPVTIVFKHFNKEFALWIYIVAILAGLLVLIIMSLILYKCGFFKRQVKEELERLTQNENYTSYSNNIDDDEKY</sequence>
<dbReference type="EMBL" id="UFQT01000196">
    <property type="protein sequence ID" value="SSX21531.1"/>
    <property type="molecule type" value="Genomic_DNA"/>
</dbReference>
<feature type="repeat" description="FG-GAP" evidence="12">
    <location>
        <begin position="385"/>
        <end position="441"/>
    </location>
</feature>